<proteinExistence type="predicted"/>
<protein>
    <recommendedName>
        <fullName evidence="7">CHAT domain-containing protein</fullName>
    </recommendedName>
</protein>
<sequence length="1503" mass="171807">MEMDPVVKAKHLILQCRGYNRLKKHTAAIKKGIECIEIADQLSQPDQDLIKMEAALEVWRAQEILQQDDDATIFQGKYVEFVKHYASRLPEDDQYKTWIRFIVSNQTNLPVPAASFLLEKAKGLEFVKQKNYKSSILHNARAAEFAKEGNKHLLITTFKDLVFLHIELKEYTEATQYSDKIIEVAKDINSKKEEYRGYILKGAIYGMYMGEYQSSLLAFNEALRISNDCIEISSRASFYLERVQSFNYYMKNDLQAAVLHARKAVELFTLENKYPLLDILQDLAVWHFDLKNFCEAIQYSDKVIEVAKDINDKGWESRGYKLKGGIELATFAFVALEIERSMDFSKKDDLQAAVLHSRKAAESKYPLLDILNNLADLHSNLKNYSEEIQYSEKVIEVAKGINDKGCESHGYLMKGVFYGIYMGEYQSSFTALKEALRISNENDCIEIASLASFYLERVQSLDFSKKNNTEAAILHAKKAVEFVKEENKYLLLDTLKILADLHLNLKNYSEAIQYSEKVIEVAKGINDKGRESHGYLMKGVFYGIYMGEYQSSLTALKEALRISNENDCIEIASFASFYLERVQSLDSSKKNDLQAAVLHARKAVELFTVENKYPLLDTLKDLVDLHLNVKNYPEAIQYSEKVIEVAKGINDKGWESHGYMMKGDAYGHSGDFDSCCLALNKAFSISKQSNDDKEVIRNHFMARNIANKKGIKYFALNSEKVVQYLQHENKSLLMETLEDLIPLYCELNQYSEALQLADNILKLASDDTQDECWNFKGYFKRGVVYLHLGDHAAALLSFEEALRNAKKSKICELELNQVFSLQEVCQFHLKQYQEYPKNCENLPPLGHLTILTEVLQVLGDELLNEELDLSSSCELMDELLLLEKDDQFDLNGFIREIVELWKDPHSIFICWCLLSSLDMSIYNKVLQSPMLLTFYLKIAPDEMKMLLENTNGITNLFENICSAITSQKNQYCQDVSLPLLLTLNLLLSNFSLEQIEMCEKLQTLSLTTLEGTVRSLTNEDHKISLIQQYVGTYKARFKLLIERKRYGDALWVAERCRAKELKFQLLHREIEEKDINYSDIESYILDRKCAIIFYIWCFKDLFIYSIQKGKSDQGKDKAVLKLHCQIKSKTHLDSLIRDVWSQMSRCSMQQQPPVSRTADNEDDKHEVYCCSMVRAGPPSENDCQNFSDVNSEEDSVENPYQELYELLIQTLGDIKAEELVIIPEGLLYLLPFPALQHPTTKRFLSQDKKLRSSPSMTTLLSHQTFPENYYARSGSLIIGNPIVDQIEGMEPLPGAKKEAEAIARIIDGVMPLIGPRATKSAVLERLFDVCIAHFACHIKLDPSAIVLSPEGSPQQGDDDSYLLKPEDIMEKDIHARLVVLSGCNSGLGKICAEGVVGIARAFLAAGAAAVLVSLWRVNDYSTCEFMTIFYTYFLDWDVRRSASESLHLTISYMRAKYPHEPMKWSGFYLMGDDVTIDRESLSVLRTQREPPASRSREPCECDE</sequence>
<evidence type="ECO:0000256" key="2">
    <source>
        <dbReference type="SAM" id="MobiDB-lite"/>
    </source>
</evidence>
<dbReference type="RefSeq" id="XP_020914285.2">
    <property type="nucleotide sequence ID" value="XM_021058626.2"/>
</dbReference>
<evidence type="ECO:0000313" key="5">
    <source>
        <dbReference type="EnsemblMetazoa" id="XP_020914285.2"/>
    </source>
</evidence>
<evidence type="ECO:0000259" key="3">
    <source>
        <dbReference type="Pfam" id="PF12770"/>
    </source>
</evidence>
<feature type="compositionally biased region" description="Basic and acidic residues" evidence="2">
    <location>
        <begin position="1494"/>
        <end position="1503"/>
    </location>
</feature>
<keyword evidence="1" id="KW-0802">TPR repeat</keyword>
<evidence type="ECO:0000259" key="4">
    <source>
        <dbReference type="Pfam" id="PF12862"/>
    </source>
</evidence>
<feature type="domain" description="Anaphase-promoting complex subunit 5" evidence="4">
    <location>
        <begin position="545"/>
        <end position="575"/>
    </location>
</feature>
<dbReference type="Proteomes" id="UP000887567">
    <property type="component" value="Unplaced"/>
</dbReference>
<feature type="domain" description="Anaphase-promoting complex subunit 5" evidence="4">
    <location>
        <begin position="421"/>
        <end position="445"/>
    </location>
</feature>
<dbReference type="SUPFAM" id="SSF48452">
    <property type="entry name" value="TPR-like"/>
    <property type="match status" value="4"/>
</dbReference>
<reference evidence="5" key="1">
    <citation type="submission" date="2022-11" db="UniProtKB">
        <authorList>
            <consortium name="EnsemblMetazoa"/>
        </authorList>
    </citation>
    <scope>IDENTIFICATION</scope>
</reference>
<dbReference type="PROSITE" id="PS50005">
    <property type="entry name" value="TPR"/>
    <property type="match status" value="1"/>
</dbReference>
<evidence type="ECO:0000256" key="1">
    <source>
        <dbReference type="PROSITE-ProRule" id="PRU00339"/>
    </source>
</evidence>
<dbReference type="Pfam" id="PF13181">
    <property type="entry name" value="TPR_8"/>
    <property type="match status" value="3"/>
</dbReference>
<dbReference type="InterPro" id="IPR019734">
    <property type="entry name" value="TPR_rpt"/>
</dbReference>
<feature type="region of interest" description="Disordered" evidence="2">
    <location>
        <begin position="1484"/>
        <end position="1503"/>
    </location>
</feature>
<feature type="domain" description="Anaphase-promoting complex subunit 5" evidence="4">
    <location>
        <begin position="169"/>
        <end position="226"/>
    </location>
</feature>
<dbReference type="OrthoDB" id="5040840at2759"/>
<feature type="domain" description="CHAT" evidence="3">
    <location>
        <begin position="1199"/>
        <end position="1472"/>
    </location>
</feature>
<dbReference type="Pfam" id="PF13374">
    <property type="entry name" value="TPR_10"/>
    <property type="match status" value="1"/>
</dbReference>
<evidence type="ECO:0000313" key="6">
    <source>
        <dbReference type="Proteomes" id="UP000887567"/>
    </source>
</evidence>
<dbReference type="KEGG" id="epa:110251878"/>
<dbReference type="PANTHER" id="PTHR10098">
    <property type="entry name" value="RAPSYN-RELATED"/>
    <property type="match status" value="1"/>
</dbReference>
<dbReference type="SMART" id="SM00028">
    <property type="entry name" value="TPR"/>
    <property type="match status" value="10"/>
</dbReference>
<organism evidence="5 6">
    <name type="scientific">Exaiptasia diaphana</name>
    <name type="common">Tropical sea anemone</name>
    <name type="synonym">Aiptasia pulchella</name>
    <dbReference type="NCBI Taxonomy" id="2652724"/>
    <lineage>
        <taxon>Eukaryota</taxon>
        <taxon>Metazoa</taxon>
        <taxon>Cnidaria</taxon>
        <taxon>Anthozoa</taxon>
        <taxon>Hexacorallia</taxon>
        <taxon>Actiniaria</taxon>
        <taxon>Aiptasiidae</taxon>
        <taxon>Exaiptasia</taxon>
    </lineage>
</organism>
<dbReference type="Pfam" id="PF12862">
    <property type="entry name" value="ANAPC5"/>
    <property type="match status" value="3"/>
</dbReference>
<dbReference type="InterPro" id="IPR024983">
    <property type="entry name" value="CHAT_dom"/>
</dbReference>
<dbReference type="PANTHER" id="PTHR10098:SF108">
    <property type="entry name" value="TETRATRICOPEPTIDE REPEAT PROTEIN 28"/>
    <property type="match status" value="1"/>
</dbReference>
<dbReference type="EnsemblMetazoa" id="XM_021058626.2">
    <property type="protein sequence ID" value="XP_020914285.2"/>
    <property type="gene ID" value="LOC110251878"/>
</dbReference>
<dbReference type="GeneID" id="110251878"/>
<dbReference type="InterPro" id="IPR011990">
    <property type="entry name" value="TPR-like_helical_dom_sf"/>
</dbReference>
<feature type="repeat" description="TPR" evidence="1">
    <location>
        <begin position="775"/>
        <end position="808"/>
    </location>
</feature>
<dbReference type="Gene3D" id="1.25.40.10">
    <property type="entry name" value="Tetratricopeptide repeat domain"/>
    <property type="match status" value="5"/>
</dbReference>
<accession>A0A913Y3W3</accession>
<dbReference type="InterPro" id="IPR026000">
    <property type="entry name" value="Apc5_dom"/>
</dbReference>
<name>A0A913Y3W3_EXADI</name>
<evidence type="ECO:0008006" key="7">
    <source>
        <dbReference type="Google" id="ProtNLM"/>
    </source>
</evidence>
<keyword evidence="6" id="KW-1185">Reference proteome</keyword>
<dbReference type="Pfam" id="PF12770">
    <property type="entry name" value="CHAT"/>
    <property type="match status" value="1"/>
</dbReference>